<comment type="similarity">
    <text evidence="2 6">Belongs to the AlaDH/PNT family.</text>
</comment>
<dbReference type="Pfam" id="PF01262">
    <property type="entry name" value="AlaDh_PNT_C"/>
    <property type="match status" value="1"/>
</dbReference>
<evidence type="ECO:0000256" key="6">
    <source>
        <dbReference type="PIRNR" id="PIRNR000183"/>
    </source>
</evidence>
<evidence type="ECO:0000256" key="5">
    <source>
        <dbReference type="ARBA" id="ARBA00023027"/>
    </source>
</evidence>
<proteinExistence type="inferred from homology"/>
<dbReference type="PANTHER" id="PTHR42795">
    <property type="entry name" value="ALANINE DEHYDROGENASE"/>
    <property type="match status" value="1"/>
</dbReference>
<feature type="active site" description="Proton donor/acceptor" evidence="7">
    <location>
        <position position="270"/>
    </location>
</feature>
<feature type="binding site" evidence="9">
    <location>
        <position position="220"/>
    </location>
    <ligand>
        <name>NAD(+)</name>
        <dbReference type="ChEBI" id="CHEBI:57540"/>
    </ligand>
</feature>
<feature type="binding site" evidence="9">
    <location>
        <position position="198"/>
    </location>
    <ligand>
        <name>NAD(+)</name>
        <dbReference type="ChEBI" id="CHEBI:57540"/>
    </ligand>
</feature>
<keyword evidence="5 6" id="KW-0520">NAD</keyword>
<evidence type="ECO:0000256" key="4">
    <source>
        <dbReference type="ARBA" id="ARBA00023002"/>
    </source>
</evidence>
<protein>
    <recommendedName>
        <fullName evidence="3 6">Alanine dehydrogenase</fullName>
        <ecNumber evidence="3 6">1.4.1.1</ecNumber>
    </recommendedName>
</protein>
<evidence type="ECO:0000259" key="11">
    <source>
        <dbReference type="SMART" id="SM01003"/>
    </source>
</evidence>
<gene>
    <name evidence="12" type="primary">ald</name>
    <name evidence="12" type="ORF">GN277_19225</name>
</gene>
<dbReference type="GO" id="GO:0005886">
    <property type="term" value="C:plasma membrane"/>
    <property type="evidence" value="ECO:0007669"/>
    <property type="project" value="TreeGrafter"/>
</dbReference>
<evidence type="ECO:0000313" key="12">
    <source>
        <dbReference type="EMBL" id="MXP77427.1"/>
    </source>
</evidence>
<feature type="binding site" evidence="9">
    <location>
        <position position="203"/>
    </location>
    <ligand>
        <name>NAD(+)</name>
        <dbReference type="ChEBI" id="CHEBI:57540"/>
    </ligand>
</feature>
<evidence type="ECO:0000256" key="8">
    <source>
        <dbReference type="PIRSR" id="PIRSR000183-2"/>
    </source>
</evidence>
<dbReference type="InterPro" id="IPR008141">
    <property type="entry name" value="Ala_DH"/>
</dbReference>
<comment type="pathway">
    <text evidence="1">Amino-acid degradation; L-alanine degradation via dehydrogenase pathway; NH(3) and pyruvate from L-alanine: step 1/1.</text>
</comment>
<organism evidence="12 13">
    <name type="scientific">Sporofaciens musculi</name>
    <dbReference type="NCBI Taxonomy" id="2681861"/>
    <lineage>
        <taxon>Bacteria</taxon>
        <taxon>Bacillati</taxon>
        <taxon>Bacillota</taxon>
        <taxon>Clostridia</taxon>
        <taxon>Lachnospirales</taxon>
        <taxon>Lachnospiraceae</taxon>
        <taxon>Sporofaciens</taxon>
    </lineage>
</organism>
<keyword evidence="13" id="KW-1185">Reference proteome</keyword>
<evidence type="ECO:0000256" key="1">
    <source>
        <dbReference type="ARBA" id="ARBA00005206"/>
    </source>
</evidence>
<dbReference type="Pfam" id="PF05222">
    <property type="entry name" value="AlaDh_PNT_N"/>
    <property type="match status" value="1"/>
</dbReference>
<dbReference type="GO" id="GO:0000166">
    <property type="term" value="F:nucleotide binding"/>
    <property type="evidence" value="ECO:0007669"/>
    <property type="project" value="UniProtKB-KW"/>
</dbReference>
<evidence type="ECO:0000256" key="9">
    <source>
        <dbReference type="PIRSR" id="PIRSR000183-3"/>
    </source>
</evidence>
<dbReference type="PROSITE" id="PS00837">
    <property type="entry name" value="ALADH_PNT_2"/>
    <property type="match status" value="1"/>
</dbReference>
<feature type="binding site" evidence="8">
    <location>
        <position position="15"/>
    </location>
    <ligand>
        <name>substrate</name>
    </ligand>
</feature>
<dbReference type="PIRSF" id="PIRSF000183">
    <property type="entry name" value="Alanine_dh"/>
    <property type="match status" value="1"/>
</dbReference>
<keyword evidence="9" id="KW-0547">Nucleotide-binding</keyword>
<accession>A0A7X3SKE5</accession>
<dbReference type="SMART" id="SM01003">
    <property type="entry name" value="AlaDh_PNT_N"/>
    <property type="match status" value="1"/>
</dbReference>
<feature type="binding site" evidence="9">
    <location>
        <begin position="267"/>
        <end position="270"/>
    </location>
    <ligand>
        <name>NAD(+)</name>
        <dbReference type="ChEBI" id="CHEBI:57540"/>
    </ligand>
</feature>
<dbReference type="NCBIfam" id="TIGR00518">
    <property type="entry name" value="alaDH"/>
    <property type="match status" value="1"/>
</dbReference>
<dbReference type="SUPFAM" id="SSF51735">
    <property type="entry name" value="NAD(P)-binding Rossmann-fold domains"/>
    <property type="match status" value="1"/>
</dbReference>
<evidence type="ECO:0000256" key="7">
    <source>
        <dbReference type="PIRSR" id="PIRSR000183-1"/>
    </source>
</evidence>
<dbReference type="EMBL" id="WUQX01000001">
    <property type="protein sequence ID" value="MXP77427.1"/>
    <property type="molecule type" value="Genomic_DNA"/>
</dbReference>
<evidence type="ECO:0000313" key="13">
    <source>
        <dbReference type="Proteomes" id="UP000460412"/>
    </source>
</evidence>
<dbReference type="InterPro" id="IPR036291">
    <property type="entry name" value="NAD(P)-bd_dom_sf"/>
</dbReference>
<dbReference type="EC" id="1.4.1.1" evidence="3 6"/>
<dbReference type="InterPro" id="IPR008143">
    <property type="entry name" value="Ala_DH/PNT_CS2"/>
</dbReference>
<dbReference type="PANTHER" id="PTHR42795:SF1">
    <property type="entry name" value="ALANINE DEHYDROGENASE"/>
    <property type="match status" value="1"/>
</dbReference>
<dbReference type="AlphaFoldDB" id="A0A7X3SKE5"/>
<dbReference type="SMART" id="SM01002">
    <property type="entry name" value="AlaDh_PNT_C"/>
    <property type="match status" value="1"/>
</dbReference>
<feature type="binding site" evidence="8">
    <location>
        <position position="75"/>
    </location>
    <ligand>
        <name>substrate</name>
    </ligand>
</feature>
<dbReference type="GO" id="GO:0042853">
    <property type="term" value="P:L-alanine catabolic process"/>
    <property type="evidence" value="ECO:0007669"/>
    <property type="project" value="UniProtKB-UniPathway"/>
</dbReference>
<feature type="binding site" evidence="9">
    <location>
        <position position="279"/>
    </location>
    <ligand>
        <name>NAD(+)</name>
        <dbReference type="ChEBI" id="CHEBI:57540"/>
    </ligand>
</feature>
<dbReference type="SUPFAM" id="SSF52283">
    <property type="entry name" value="Formate/glycerate dehydrogenase catalytic domain-like"/>
    <property type="match status" value="1"/>
</dbReference>
<feature type="active site" description="Proton donor/acceptor" evidence="7">
    <location>
        <position position="96"/>
    </location>
</feature>
<evidence type="ECO:0000259" key="10">
    <source>
        <dbReference type="SMART" id="SM01002"/>
    </source>
</evidence>
<reference evidence="12 13" key="1">
    <citation type="submission" date="2019-12" db="EMBL/GenBank/DDBJ databases">
        <title>Sporaefaciens musculi gen. nov., sp. nov., a novel bacterium isolated from the caecum of an obese mouse.</title>
        <authorList>
            <person name="Rasmussen T.S."/>
            <person name="Streidl T."/>
            <person name="Hitch T.C.A."/>
            <person name="Wortmann E."/>
            <person name="Deptula P."/>
            <person name="Hansen M."/>
            <person name="Nielsen D.S."/>
            <person name="Clavel T."/>
            <person name="Vogensen F.K."/>
        </authorList>
    </citation>
    <scope>NUCLEOTIDE SEQUENCE [LARGE SCALE GENOMIC DNA]</scope>
    <source>
        <strain evidence="12 13">WCA-9-b2</strain>
    </source>
</reference>
<feature type="binding site" evidence="9">
    <location>
        <position position="134"/>
    </location>
    <ligand>
        <name>NAD(+)</name>
        <dbReference type="ChEBI" id="CHEBI:57540"/>
    </ligand>
</feature>
<dbReference type="RefSeq" id="WP_159752752.1">
    <property type="nucleotide sequence ID" value="NZ_CASSPE010000007.1"/>
</dbReference>
<dbReference type="CDD" id="cd05305">
    <property type="entry name" value="L-AlaDH"/>
    <property type="match status" value="1"/>
</dbReference>
<comment type="caution">
    <text evidence="12">The sequence shown here is derived from an EMBL/GenBank/DDBJ whole genome shotgun (WGS) entry which is preliminary data.</text>
</comment>
<name>A0A7X3SKE5_9FIRM</name>
<evidence type="ECO:0000256" key="2">
    <source>
        <dbReference type="ARBA" id="ARBA00005689"/>
    </source>
</evidence>
<dbReference type="GO" id="GO:0000286">
    <property type="term" value="F:alanine dehydrogenase activity"/>
    <property type="evidence" value="ECO:0007669"/>
    <property type="project" value="UniProtKB-UniRule"/>
</dbReference>
<feature type="binding site" evidence="9">
    <location>
        <begin position="239"/>
        <end position="240"/>
    </location>
    <ligand>
        <name>NAD(+)</name>
        <dbReference type="ChEBI" id="CHEBI:57540"/>
    </ligand>
</feature>
<feature type="binding site" evidence="9">
    <location>
        <begin position="298"/>
        <end position="301"/>
    </location>
    <ligand>
        <name>NAD(+)</name>
        <dbReference type="ChEBI" id="CHEBI:57540"/>
    </ligand>
</feature>
<dbReference type="Gene3D" id="3.40.50.720">
    <property type="entry name" value="NAD(P)-binding Rossmann-like Domain"/>
    <property type="match status" value="2"/>
</dbReference>
<dbReference type="FunFam" id="3.40.50.720:FF:000049">
    <property type="entry name" value="Alanine dehydrogenase"/>
    <property type="match status" value="1"/>
</dbReference>
<comment type="catalytic activity">
    <reaction evidence="6">
        <text>L-alanine + NAD(+) + H2O = pyruvate + NH4(+) + NADH + H(+)</text>
        <dbReference type="Rhea" id="RHEA:18405"/>
        <dbReference type="ChEBI" id="CHEBI:15361"/>
        <dbReference type="ChEBI" id="CHEBI:15377"/>
        <dbReference type="ChEBI" id="CHEBI:15378"/>
        <dbReference type="ChEBI" id="CHEBI:28938"/>
        <dbReference type="ChEBI" id="CHEBI:57540"/>
        <dbReference type="ChEBI" id="CHEBI:57945"/>
        <dbReference type="ChEBI" id="CHEBI:57972"/>
        <dbReference type="EC" id="1.4.1.1"/>
    </reaction>
</comment>
<dbReference type="InterPro" id="IPR007698">
    <property type="entry name" value="AlaDH/PNT_NAD(H)-bd"/>
</dbReference>
<dbReference type="UniPathway" id="UPA00527">
    <property type="reaction ID" value="UER00585"/>
</dbReference>
<feature type="domain" description="Alanine dehydrogenase/pyridine nucleotide transhydrogenase N-terminal" evidence="11">
    <location>
        <begin position="4"/>
        <end position="137"/>
    </location>
</feature>
<feature type="domain" description="Alanine dehydrogenase/pyridine nucleotide transhydrogenase NAD(H)-binding" evidence="10">
    <location>
        <begin position="149"/>
        <end position="297"/>
    </location>
</feature>
<sequence length="372" mass="39825">MKVGSVKEIKNNEFRVGMIPDNVKSYVNAGHQVYIEKGAGAGSGFTDEEYKAAGATLLDTAKEVWDTVEMMIKVKEPLPDEYPLFHEGLILYTYLHLAADQPQTDALLSSKVKGVAYETLMDRNGGLPLLAPMSQIAGRLSVQEGAKYLEKIYGGEGVLLAGVPGTPKANVVILGGGSVGTNACKIAVGMGANVTILDVNLQRLAYLDDIFGARIQTLASNDANIENSVKEADLVIGSVLIPGKAAPKLFKKKYLKEMRPGAVFVDVAVDQGGCGETTRVTYHDAPIYIVDGVVHYCVGNMPGAVPRTSTIALTNATLSYGLQIANKGLEQACRENETIYSAINTYDGKLTCKNVADSFEGYEYVDVKSLVN</sequence>
<dbReference type="Proteomes" id="UP000460412">
    <property type="component" value="Unassembled WGS sequence"/>
</dbReference>
<keyword evidence="4 6" id="KW-0560">Oxidoreductase</keyword>
<dbReference type="InterPro" id="IPR007886">
    <property type="entry name" value="AlaDH/PNT_N"/>
</dbReference>
<evidence type="ECO:0000256" key="3">
    <source>
        <dbReference type="ARBA" id="ARBA00012897"/>
    </source>
</evidence>